<accession>A0A183F0M1</accession>
<organism evidence="4">
    <name type="scientific">Gongylonema pulchrum</name>
    <dbReference type="NCBI Taxonomy" id="637853"/>
    <lineage>
        <taxon>Eukaryota</taxon>
        <taxon>Metazoa</taxon>
        <taxon>Ecdysozoa</taxon>
        <taxon>Nematoda</taxon>
        <taxon>Chromadorea</taxon>
        <taxon>Rhabditida</taxon>
        <taxon>Spirurina</taxon>
        <taxon>Spiruromorpha</taxon>
        <taxon>Spiruroidea</taxon>
        <taxon>Gongylonematidae</taxon>
        <taxon>Gongylonema</taxon>
    </lineage>
</organism>
<proteinExistence type="predicted"/>
<gene>
    <name evidence="2" type="ORF">GPUH_LOCUS26762</name>
</gene>
<keyword evidence="3" id="KW-1185">Reference proteome</keyword>
<name>A0A183F0M1_9BILA</name>
<dbReference type="AlphaFoldDB" id="A0A183F0M1"/>
<protein>
    <submittedName>
        <fullName evidence="4">tRNA-synt_2 domain-containing protein</fullName>
    </submittedName>
</protein>
<dbReference type="Proteomes" id="UP000271098">
    <property type="component" value="Unassembled WGS sequence"/>
</dbReference>
<evidence type="ECO:0000313" key="2">
    <source>
        <dbReference type="EMBL" id="VDN49436.1"/>
    </source>
</evidence>
<evidence type="ECO:0000313" key="4">
    <source>
        <dbReference type="WBParaSite" id="GPUH_0002679201-mRNA-1"/>
    </source>
</evidence>
<reference evidence="2 3" key="2">
    <citation type="submission" date="2018-11" db="EMBL/GenBank/DDBJ databases">
        <authorList>
            <consortium name="Pathogen Informatics"/>
        </authorList>
    </citation>
    <scope>NUCLEOTIDE SEQUENCE [LARGE SCALE GENOMIC DNA]</scope>
</reference>
<dbReference type="WBParaSite" id="GPUH_0002679201-mRNA-1">
    <property type="protein sequence ID" value="GPUH_0002679201-mRNA-1"/>
    <property type="gene ID" value="GPUH_0002679201"/>
</dbReference>
<evidence type="ECO:0000256" key="1">
    <source>
        <dbReference type="SAM" id="MobiDB-lite"/>
    </source>
</evidence>
<dbReference type="EMBL" id="UYRT01113795">
    <property type="protein sequence ID" value="VDN49436.1"/>
    <property type="molecule type" value="Genomic_DNA"/>
</dbReference>
<evidence type="ECO:0000313" key="3">
    <source>
        <dbReference type="Proteomes" id="UP000271098"/>
    </source>
</evidence>
<reference evidence="4" key="1">
    <citation type="submission" date="2016-06" db="UniProtKB">
        <authorList>
            <consortium name="WormBaseParasite"/>
        </authorList>
    </citation>
    <scope>IDENTIFICATION</scope>
</reference>
<sequence length="66" mass="7452">MAQSIREFFAKFVDFQPLNKERSEKVFAGICRGHSPHPVAAKVEKQSGKRKNSKKDEVGDGQSLYL</sequence>
<feature type="region of interest" description="Disordered" evidence="1">
    <location>
        <begin position="38"/>
        <end position="66"/>
    </location>
</feature>